<feature type="compositionally biased region" description="Low complexity" evidence="1">
    <location>
        <begin position="47"/>
        <end position="72"/>
    </location>
</feature>
<sequence length="134" mass="13257">MPTFTVRRTVTAGVVGAAALTVLALPATAHADTPDSIAGLADTGSSGPAPATQPALPLEPALPALPGTPAEPGMVIIKDRDGNVIVRRLEPSEPVGPGVPAQPLQPGVQLPGGPVVTVPGGHSPADTIVIDPIR</sequence>
<proteinExistence type="predicted"/>
<feature type="chain" id="PRO_5045187334" evidence="2">
    <location>
        <begin position="32"/>
        <end position="134"/>
    </location>
</feature>
<feature type="region of interest" description="Disordered" evidence="1">
    <location>
        <begin position="33"/>
        <end position="73"/>
    </location>
</feature>
<accession>A0ABX8CRL4</accession>
<keyword evidence="4" id="KW-1185">Reference proteome</keyword>
<name>A0ABX8CRL4_9NOCA</name>
<organism evidence="3 4">
    <name type="scientific">Nocardia tengchongensis</name>
    <dbReference type="NCBI Taxonomy" id="2055889"/>
    <lineage>
        <taxon>Bacteria</taxon>
        <taxon>Bacillati</taxon>
        <taxon>Actinomycetota</taxon>
        <taxon>Actinomycetes</taxon>
        <taxon>Mycobacteriales</taxon>
        <taxon>Nocardiaceae</taxon>
        <taxon>Nocardia</taxon>
    </lineage>
</organism>
<gene>
    <name evidence="3" type="ORF">KHQ06_00510</name>
</gene>
<keyword evidence="2" id="KW-0732">Signal</keyword>
<dbReference type="EMBL" id="CP074371">
    <property type="protein sequence ID" value="QVI21713.1"/>
    <property type="molecule type" value="Genomic_DNA"/>
</dbReference>
<feature type="signal peptide" evidence="2">
    <location>
        <begin position="1"/>
        <end position="31"/>
    </location>
</feature>
<reference evidence="3 4" key="1">
    <citation type="submission" date="2021-04" db="EMBL/GenBank/DDBJ databases">
        <title>Nocardia tengchongensis.</title>
        <authorList>
            <person name="Zhuang k."/>
            <person name="Ran Y."/>
            <person name="Li W."/>
        </authorList>
    </citation>
    <scope>NUCLEOTIDE SEQUENCE [LARGE SCALE GENOMIC DNA]</scope>
    <source>
        <strain evidence="3 4">CFH S0057</strain>
    </source>
</reference>
<evidence type="ECO:0000313" key="4">
    <source>
        <dbReference type="Proteomes" id="UP000683310"/>
    </source>
</evidence>
<dbReference type="Proteomes" id="UP000683310">
    <property type="component" value="Chromosome"/>
</dbReference>
<evidence type="ECO:0000313" key="3">
    <source>
        <dbReference type="EMBL" id="QVI21713.1"/>
    </source>
</evidence>
<protein>
    <submittedName>
        <fullName evidence="3">Uncharacterized protein</fullName>
    </submittedName>
</protein>
<evidence type="ECO:0000256" key="1">
    <source>
        <dbReference type="SAM" id="MobiDB-lite"/>
    </source>
</evidence>
<evidence type="ECO:0000256" key="2">
    <source>
        <dbReference type="SAM" id="SignalP"/>
    </source>
</evidence>